<proteinExistence type="inferred from homology"/>
<evidence type="ECO:0000256" key="3">
    <source>
        <dbReference type="PIRNR" id="PIRNR029218"/>
    </source>
</evidence>
<dbReference type="InterPro" id="IPR035093">
    <property type="entry name" value="RelE/ParE_toxin_dom_sf"/>
</dbReference>
<dbReference type="PANTHER" id="PTHR33755">
    <property type="entry name" value="TOXIN PARE1-RELATED"/>
    <property type="match status" value="1"/>
</dbReference>
<reference evidence="4 5" key="1">
    <citation type="submission" date="2016-11" db="EMBL/GenBank/DDBJ databases">
        <title>Whole genomes of Flavobacteriaceae.</title>
        <authorList>
            <person name="Stine C."/>
            <person name="Li C."/>
            <person name="Tadesse D."/>
        </authorList>
    </citation>
    <scope>NUCLEOTIDE SEQUENCE [LARGE SCALE GENOMIC DNA]</scope>
    <source>
        <strain evidence="4 5">DSM 24704</strain>
    </source>
</reference>
<evidence type="ECO:0000256" key="1">
    <source>
        <dbReference type="ARBA" id="ARBA00006226"/>
    </source>
</evidence>
<evidence type="ECO:0000313" key="5">
    <source>
        <dbReference type="Proteomes" id="UP000214684"/>
    </source>
</evidence>
<dbReference type="Proteomes" id="UP000214684">
    <property type="component" value="Unassembled WGS sequence"/>
</dbReference>
<dbReference type="OrthoDB" id="7173315at2"/>
<dbReference type="InterPro" id="IPR051803">
    <property type="entry name" value="TA_system_RelE-like_toxin"/>
</dbReference>
<organism evidence="4 5">
    <name type="scientific">Flavobacterium araucananum</name>
    <dbReference type="NCBI Taxonomy" id="946678"/>
    <lineage>
        <taxon>Bacteria</taxon>
        <taxon>Pseudomonadati</taxon>
        <taxon>Bacteroidota</taxon>
        <taxon>Flavobacteriia</taxon>
        <taxon>Flavobacteriales</taxon>
        <taxon>Flavobacteriaceae</taxon>
        <taxon>Flavobacterium</taxon>
    </lineage>
</organism>
<dbReference type="EMBL" id="MUGS01000035">
    <property type="protein sequence ID" value="OXG03907.1"/>
    <property type="molecule type" value="Genomic_DNA"/>
</dbReference>
<dbReference type="Pfam" id="PF05016">
    <property type="entry name" value="ParE_toxin"/>
    <property type="match status" value="1"/>
</dbReference>
<dbReference type="PIRSF" id="PIRSF029218">
    <property type="entry name" value="ParE"/>
    <property type="match status" value="1"/>
</dbReference>
<gene>
    <name evidence="4" type="ORF">B0A64_16260</name>
</gene>
<evidence type="ECO:0000256" key="2">
    <source>
        <dbReference type="ARBA" id="ARBA00022649"/>
    </source>
</evidence>
<dbReference type="InterPro" id="IPR007712">
    <property type="entry name" value="RelE/ParE_toxin"/>
</dbReference>
<dbReference type="PANTHER" id="PTHR33755:SF9">
    <property type="entry name" value="TOXIN PARE1"/>
    <property type="match status" value="1"/>
</dbReference>
<dbReference type="AlphaFoldDB" id="A0A227P1S0"/>
<comment type="caution">
    <text evidence="4">The sequence shown here is derived from an EMBL/GenBank/DDBJ whole genome shotgun (WGS) entry which is preliminary data.</text>
</comment>
<keyword evidence="5" id="KW-1185">Reference proteome</keyword>
<accession>A0A227P1S0</accession>
<dbReference type="InterPro" id="IPR028344">
    <property type="entry name" value="ParE1/4"/>
</dbReference>
<sequence length="104" mass="12667">MANYHLTKKALEDFEDIWNYTFEEWSENQADKYYFLLLDSCQEIAENPHLGKKYDILTTILFGYKSYQHILFYRILSDDEIEIVRILHGRMDLKVNFKRDHLKL</sequence>
<protein>
    <recommendedName>
        <fullName evidence="3">Toxin</fullName>
    </recommendedName>
</protein>
<name>A0A227P1S0_9FLAO</name>
<dbReference type="RefSeq" id="WP_089480560.1">
    <property type="nucleotide sequence ID" value="NZ_MUGS01000035.1"/>
</dbReference>
<dbReference type="Gene3D" id="3.30.2310.20">
    <property type="entry name" value="RelE-like"/>
    <property type="match status" value="1"/>
</dbReference>
<evidence type="ECO:0000313" key="4">
    <source>
        <dbReference type="EMBL" id="OXG03907.1"/>
    </source>
</evidence>
<comment type="similarity">
    <text evidence="1 3">Belongs to the RelE toxin family.</text>
</comment>
<keyword evidence="2" id="KW-1277">Toxin-antitoxin system</keyword>